<gene>
    <name evidence="3" type="ORF">E6K76_05955</name>
</gene>
<evidence type="ECO:0000256" key="2">
    <source>
        <dbReference type="ARBA" id="ARBA00022679"/>
    </source>
</evidence>
<organism evidence="3 4">
    <name type="scientific">Eiseniibacteriota bacterium</name>
    <dbReference type="NCBI Taxonomy" id="2212470"/>
    <lineage>
        <taxon>Bacteria</taxon>
        <taxon>Candidatus Eiseniibacteriota</taxon>
    </lineage>
</organism>
<dbReference type="CDD" id="cd03801">
    <property type="entry name" value="GT4_PimA-like"/>
    <property type="match status" value="1"/>
</dbReference>
<name>A0A538T5U5_UNCEI</name>
<dbReference type="AlphaFoldDB" id="A0A538T5U5"/>
<dbReference type="EMBL" id="VBOW01000026">
    <property type="protein sequence ID" value="TMQ59019.1"/>
    <property type="molecule type" value="Genomic_DNA"/>
</dbReference>
<dbReference type="Pfam" id="PF13692">
    <property type="entry name" value="Glyco_trans_1_4"/>
    <property type="match status" value="1"/>
</dbReference>
<sequence>MGPRTALVLTPRLPWPLDDGGRIVMWQSVWSAAQEYRTILVSLVHPDAPASPVPREIEDLGIEVIPIPHRPPSTLAAAWSGIAGRWPLTLARFRSEGLRSTLGRLVETRRPAFALVNHLHLATYVDDLGRVPMVLREHNVEYLWMERYARAQGLGPRGLYARVQAGRLRAAEARLCGRASLVLAIQAREAEILQRLAPHCPVRVVPIGIDFARFGEPCPAQPPVVLIAGSFAWEPNSRGALRFLQEGWPRLRALAPEVRLRLAGKGPPAELVEAAERGGAETTGYVASMSEEFARASVLLVPLWVGAGARVKIVEAIAAQLPVVSTPLGAEGLGLIGGRDYVEADSPEALAEGVAGVLRAPDRGRAGARSARALAAESRGLPAVAALQNRYCAEVAG</sequence>
<comment type="caution">
    <text evidence="3">The sequence shown here is derived from an EMBL/GenBank/DDBJ whole genome shotgun (WGS) entry which is preliminary data.</text>
</comment>
<dbReference type="SUPFAM" id="SSF53756">
    <property type="entry name" value="UDP-Glycosyltransferase/glycogen phosphorylase"/>
    <property type="match status" value="1"/>
</dbReference>
<dbReference type="PANTHER" id="PTHR12526:SF510">
    <property type="entry name" value="D-INOSITOL 3-PHOSPHATE GLYCOSYLTRANSFERASE"/>
    <property type="match status" value="1"/>
</dbReference>
<accession>A0A538T5U5</accession>
<protein>
    <submittedName>
        <fullName evidence="3">Glycosyltransferase</fullName>
    </submittedName>
</protein>
<dbReference type="GO" id="GO:0016757">
    <property type="term" value="F:glycosyltransferase activity"/>
    <property type="evidence" value="ECO:0007669"/>
    <property type="project" value="UniProtKB-KW"/>
</dbReference>
<dbReference type="Gene3D" id="3.40.50.2000">
    <property type="entry name" value="Glycogen Phosphorylase B"/>
    <property type="match status" value="2"/>
</dbReference>
<dbReference type="Proteomes" id="UP000316852">
    <property type="component" value="Unassembled WGS sequence"/>
</dbReference>
<dbReference type="PANTHER" id="PTHR12526">
    <property type="entry name" value="GLYCOSYLTRANSFERASE"/>
    <property type="match status" value="1"/>
</dbReference>
<proteinExistence type="predicted"/>
<reference evidence="3 4" key="1">
    <citation type="journal article" date="2019" name="Nat. Microbiol.">
        <title>Mediterranean grassland soil C-N compound turnover is dependent on rainfall and depth, and is mediated by genomically divergent microorganisms.</title>
        <authorList>
            <person name="Diamond S."/>
            <person name="Andeer P.F."/>
            <person name="Li Z."/>
            <person name="Crits-Christoph A."/>
            <person name="Burstein D."/>
            <person name="Anantharaman K."/>
            <person name="Lane K.R."/>
            <person name="Thomas B.C."/>
            <person name="Pan C."/>
            <person name="Northen T.R."/>
            <person name="Banfield J.F."/>
        </authorList>
    </citation>
    <scope>NUCLEOTIDE SEQUENCE [LARGE SCALE GENOMIC DNA]</scope>
    <source>
        <strain evidence="3">WS_6</strain>
    </source>
</reference>
<evidence type="ECO:0000313" key="4">
    <source>
        <dbReference type="Proteomes" id="UP000316852"/>
    </source>
</evidence>
<keyword evidence="1" id="KW-0328">Glycosyltransferase</keyword>
<evidence type="ECO:0000313" key="3">
    <source>
        <dbReference type="EMBL" id="TMQ59019.1"/>
    </source>
</evidence>
<evidence type="ECO:0000256" key="1">
    <source>
        <dbReference type="ARBA" id="ARBA00022676"/>
    </source>
</evidence>
<keyword evidence="2 3" id="KW-0808">Transferase</keyword>